<dbReference type="Pfam" id="PF13474">
    <property type="entry name" value="SnoaL_3"/>
    <property type="match status" value="1"/>
</dbReference>
<dbReference type="Proteomes" id="UP001168540">
    <property type="component" value="Unassembled WGS sequence"/>
</dbReference>
<dbReference type="Gene3D" id="3.10.450.50">
    <property type="match status" value="1"/>
</dbReference>
<reference evidence="2" key="1">
    <citation type="submission" date="2023-06" db="EMBL/GenBank/DDBJ databases">
        <authorList>
            <person name="Zhang S."/>
        </authorList>
    </citation>
    <scope>NUCLEOTIDE SEQUENCE</scope>
    <source>
        <strain evidence="2">SG2303</strain>
    </source>
</reference>
<name>A0ABT7XJF6_9NEIS</name>
<evidence type="ECO:0000313" key="2">
    <source>
        <dbReference type="EMBL" id="MDN0073903.1"/>
    </source>
</evidence>
<protein>
    <submittedName>
        <fullName evidence="2">Nuclear transport factor 2 family protein</fullName>
    </submittedName>
</protein>
<sequence>MTQTQQVLDAADALVRAFGRHDTDAYFASFAPQATFLFHTLPQRLDSRDAYRAVWQGWEREADFRVIRCESSDRQVQWVGEAALFTHTVNTVVAIDGVEQALRERETIVFQRDADQRWLAVHEHLSPLPQE</sequence>
<comment type="caution">
    <text evidence="2">The sequence shown here is derived from an EMBL/GenBank/DDBJ whole genome shotgun (WGS) entry which is preliminary data.</text>
</comment>
<evidence type="ECO:0000259" key="1">
    <source>
        <dbReference type="Pfam" id="PF13474"/>
    </source>
</evidence>
<keyword evidence="3" id="KW-1185">Reference proteome</keyword>
<dbReference type="EMBL" id="JAUEDK010000004">
    <property type="protein sequence ID" value="MDN0073903.1"/>
    <property type="molecule type" value="Genomic_DNA"/>
</dbReference>
<feature type="domain" description="SnoaL-like" evidence="1">
    <location>
        <begin position="7"/>
        <end position="127"/>
    </location>
</feature>
<evidence type="ECO:0000313" key="3">
    <source>
        <dbReference type="Proteomes" id="UP001168540"/>
    </source>
</evidence>
<dbReference type="InterPro" id="IPR032710">
    <property type="entry name" value="NTF2-like_dom_sf"/>
</dbReference>
<dbReference type="RefSeq" id="WP_289828451.1">
    <property type="nucleotide sequence ID" value="NZ_JAUEDK010000004.1"/>
</dbReference>
<proteinExistence type="predicted"/>
<gene>
    <name evidence="2" type="ORF">QU481_03225</name>
</gene>
<dbReference type="SUPFAM" id="SSF54427">
    <property type="entry name" value="NTF2-like"/>
    <property type="match status" value="1"/>
</dbReference>
<accession>A0ABT7XJF6</accession>
<dbReference type="InterPro" id="IPR037401">
    <property type="entry name" value="SnoaL-like"/>
</dbReference>
<organism evidence="2 3">
    <name type="scientific">Crenobacter oryzisoli</name>
    <dbReference type="NCBI Taxonomy" id="3056844"/>
    <lineage>
        <taxon>Bacteria</taxon>
        <taxon>Pseudomonadati</taxon>
        <taxon>Pseudomonadota</taxon>
        <taxon>Betaproteobacteria</taxon>
        <taxon>Neisseriales</taxon>
        <taxon>Neisseriaceae</taxon>
        <taxon>Crenobacter</taxon>
    </lineage>
</organism>